<feature type="chain" id="PRO_5010270045" evidence="1">
    <location>
        <begin position="20"/>
        <end position="168"/>
    </location>
</feature>
<dbReference type="Proteomes" id="UP000085678">
    <property type="component" value="Unplaced"/>
</dbReference>
<proteinExistence type="predicted"/>
<sequence>MFSLCIAAAVVLFFPLVPAQRSVVRLRSQNYPAYTWGLHPNGDAYIKQGFSGNVFHIVPGLTGQPGTVSFNSVDYPCSYLRHYGYFVNLESSKNPRNAHIFDKDATFYPRPNRFIPGYTAYESVNYPGYFIRHAGYRLQIRRDDGSLLFKRDASFKPEIIDLLERCHT</sequence>
<name>A0A1S3HZD2_LINAN</name>
<dbReference type="KEGG" id="lak:106158874"/>
<dbReference type="InParanoid" id="A0A1S3HZD2"/>
<accession>A0A1S3HZD2</accession>
<dbReference type="AlphaFoldDB" id="A0A1S3HZD2"/>
<dbReference type="GeneID" id="106158874"/>
<dbReference type="GO" id="GO:0046373">
    <property type="term" value="P:L-arabinose metabolic process"/>
    <property type="evidence" value="ECO:0007669"/>
    <property type="project" value="InterPro"/>
</dbReference>
<organism evidence="3 4">
    <name type="scientific">Lingula anatina</name>
    <name type="common">Brachiopod</name>
    <name type="synonym">Lingula unguis</name>
    <dbReference type="NCBI Taxonomy" id="7574"/>
    <lineage>
        <taxon>Eukaryota</taxon>
        <taxon>Metazoa</taxon>
        <taxon>Spiralia</taxon>
        <taxon>Lophotrochozoa</taxon>
        <taxon>Brachiopoda</taxon>
        <taxon>Linguliformea</taxon>
        <taxon>Lingulata</taxon>
        <taxon>Lingulida</taxon>
        <taxon>Linguloidea</taxon>
        <taxon>Lingulidae</taxon>
        <taxon>Lingula</taxon>
    </lineage>
</organism>
<evidence type="ECO:0000256" key="1">
    <source>
        <dbReference type="SAM" id="SignalP"/>
    </source>
</evidence>
<evidence type="ECO:0000313" key="3">
    <source>
        <dbReference type="Proteomes" id="UP000085678"/>
    </source>
</evidence>
<keyword evidence="1" id="KW-0732">Signal</keyword>
<feature type="domain" description="Alpha-L-arabinofuranosidase B arabinose-binding" evidence="2">
    <location>
        <begin position="53"/>
        <end position="156"/>
    </location>
</feature>
<dbReference type="CDD" id="cd23265">
    <property type="entry name" value="beta-trefoil_ABD_ABFB-like"/>
    <property type="match status" value="1"/>
</dbReference>
<feature type="signal peptide" evidence="1">
    <location>
        <begin position="1"/>
        <end position="19"/>
    </location>
</feature>
<protein>
    <submittedName>
        <fullName evidence="4">Uncharacterized protein LOC106158874</fullName>
    </submittedName>
</protein>
<gene>
    <name evidence="4" type="primary">LOC106158874</name>
</gene>
<evidence type="ECO:0000259" key="2">
    <source>
        <dbReference type="Pfam" id="PF05270"/>
    </source>
</evidence>
<dbReference type="OrthoDB" id="5953039at2759"/>
<reference evidence="4" key="1">
    <citation type="submission" date="2025-08" db="UniProtKB">
        <authorList>
            <consortium name="RefSeq"/>
        </authorList>
    </citation>
    <scope>IDENTIFICATION</scope>
    <source>
        <tissue evidence="4">Gonads</tissue>
    </source>
</reference>
<dbReference type="Gene3D" id="2.80.10.50">
    <property type="match status" value="1"/>
</dbReference>
<dbReference type="InterPro" id="IPR007934">
    <property type="entry name" value="AbfB_ABD"/>
</dbReference>
<dbReference type="SUPFAM" id="SSF110221">
    <property type="entry name" value="AbfB domain"/>
    <property type="match status" value="2"/>
</dbReference>
<dbReference type="InterPro" id="IPR036195">
    <property type="entry name" value="AbfB_ABD_sf"/>
</dbReference>
<dbReference type="RefSeq" id="XP_013390444.1">
    <property type="nucleotide sequence ID" value="XM_013534990.1"/>
</dbReference>
<dbReference type="Pfam" id="PF05270">
    <property type="entry name" value="AbfB"/>
    <property type="match status" value="1"/>
</dbReference>
<keyword evidence="3" id="KW-1185">Reference proteome</keyword>
<dbReference type="GO" id="GO:0046556">
    <property type="term" value="F:alpha-L-arabinofuranosidase activity"/>
    <property type="evidence" value="ECO:0007669"/>
    <property type="project" value="InterPro"/>
</dbReference>
<evidence type="ECO:0000313" key="4">
    <source>
        <dbReference type="RefSeq" id="XP_013390444.1"/>
    </source>
</evidence>